<sequence length="285" mass="29120">MEPVRPLGVLMRPGARRRPRRASVRPIAAAALAAAWLLPGPAAAAPAGPQAPPAAPVAHCAPDARRAGSGLCVTVTGAAMTVTAVETCACRVSGTWTARRGGAVAASGDLAGRADYPGPGTYEITAAAELRPTDGQGPAVRRTIRGRLALSAPRPAVTRRIEVRPRVVRPGRTTTLTYTITRTGEGDSSARFGLIGEESARIALATTDGRCVNPLTGRYPSTSRSAHALDCALTDLQPGRPATVTVHATLPGACSTVVSMLGYWAPAGQRVTGAMLAGPTVTCAP</sequence>
<evidence type="ECO:0000256" key="1">
    <source>
        <dbReference type="SAM" id="SignalP"/>
    </source>
</evidence>
<reference evidence="2" key="1">
    <citation type="journal article" date="2014" name="Int. J. Syst. Evol. Microbiol.">
        <title>Complete genome sequence of Corynebacterium casei LMG S-19264T (=DSM 44701T), isolated from a smear-ripened cheese.</title>
        <authorList>
            <consortium name="US DOE Joint Genome Institute (JGI-PGF)"/>
            <person name="Walter F."/>
            <person name="Albersmeier A."/>
            <person name="Kalinowski J."/>
            <person name="Ruckert C."/>
        </authorList>
    </citation>
    <scope>NUCLEOTIDE SEQUENCE</scope>
    <source>
        <strain evidence="2">JCM 5069</strain>
    </source>
</reference>
<keyword evidence="3" id="KW-1185">Reference proteome</keyword>
<name>A0A919KR72_9ACTN</name>
<accession>A0A919KR72</accession>
<feature type="chain" id="PRO_5037087973" description="DUF4232 domain-containing protein" evidence="1">
    <location>
        <begin position="45"/>
        <end position="285"/>
    </location>
</feature>
<dbReference type="AlphaFoldDB" id="A0A919KR72"/>
<dbReference type="EMBL" id="BNCD01000001">
    <property type="protein sequence ID" value="GHH69116.1"/>
    <property type="molecule type" value="Genomic_DNA"/>
</dbReference>
<evidence type="ECO:0000313" key="3">
    <source>
        <dbReference type="Proteomes" id="UP000603708"/>
    </source>
</evidence>
<gene>
    <name evidence="2" type="ORF">GCM10018793_01080</name>
</gene>
<feature type="signal peptide" evidence="1">
    <location>
        <begin position="1"/>
        <end position="44"/>
    </location>
</feature>
<reference evidence="2" key="2">
    <citation type="submission" date="2020-09" db="EMBL/GenBank/DDBJ databases">
        <authorList>
            <person name="Sun Q."/>
            <person name="Ohkuma M."/>
        </authorList>
    </citation>
    <scope>NUCLEOTIDE SEQUENCE</scope>
    <source>
        <strain evidence="2">JCM 5069</strain>
    </source>
</reference>
<keyword evidence="1" id="KW-0732">Signal</keyword>
<organism evidence="2 3">
    <name type="scientific">Streptomyces sulfonofaciens</name>
    <dbReference type="NCBI Taxonomy" id="68272"/>
    <lineage>
        <taxon>Bacteria</taxon>
        <taxon>Bacillati</taxon>
        <taxon>Actinomycetota</taxon>
        <taxon>Actinomycetes</taxon>
        <taxon>Kitasatosporales</taxon>
        <taxon>Streptomycetaceae</taxon>
        <taxon>Streptomyces</taxon>
    </lineage>
</organism>
<proteinExistence type="predicted"/>
<evidence type="ECO:0008006" key="4">
    <source>
        <dbReference type="Google" id="ProtNLM"/>
    </source>
</evidence>
<protein>
    <recommendedName>
        <fullName evidence="4">DUF4232 domain-containing protein</fullName>
    </recommendedName>
</protein>
<evidence type="ECO:0000313" key="2">
    <source>
        <dbReference type="EMBL" id="GHH69116.1"/>
    </source>
</evidence>
<dbReference type="Proteomes" id="UP000603708">
    <property type="component" value="Unassembled WGS sequence"/>
</dbReference>
<comment type="caution">
    <text evidence="2">The sequence shown here is derived from an EMBL/GenBank/DDBJ whole genome shotgun (WGS) entry which is preliminary data.</text>
</comment>